<organism evidence="4 5">
    <name type="scientific">Collimonas fungivorans (strain Ter331)</name>
    <dbReference type="NCBI Taxonomy" id="1005048"/>
    <lineage>
        <taxon>Bacteria</taxon>
        <taxon>Pseudomonadati</taxon>
        <taxon>Pseudomonadota</taxon>
        <taxon>Betaproteobacteria</taxon>
        <taxon>Burkholderiales</taxon>
        <taxon>Oxalobacteraceae</taxon>
        <taxon>Collimonas</taxon>
    </lineage>
</organism>
<proteinExistence type="inferred from homology"/>
<dbReference type="InterPro" id="IPR036629">
    <property type="entry name" value="YjbJ_sf"/>
</dbReference>
<reference evidence="4 5" key="4">
    <citation type="journal article" date="2010" name="Environ. Microbiol.">
        <title>The bacterial genus Collimonas: mycophagy, weathering and other adaptive solutions to life in oligotrophic soil environments.</title>
        <authorList>
            <person name="Leveau J.H."/>
            <person name="Uroz S."/>
            <person name="de Boer W."/>
        </authorList>
    </citation>
    <scope>NUCLEOTIDE SEQUENCE [LARGE SCALE GENOMIC DNA]</scope>
    <source>
        <strain evidence="4 5">Ter331</strain>
    </source>
</reference>
<keyword evidence="5" id="KW-1185">Reference proteome</keyword>
<gene>
    <name evidence="4" type="ordered locus">CFU_1977</name>
</gene>
<dbReference type="AlphaFoldDB" id="G0A8U5"/>
<evidence type="ECO:0000259" key="3">
    <source>
        <dbReference type="Pfam" id="PF05532"/>
    </source>
</evidence>
<sequence>MSTSLQEIAMNKDQVKGRVKEAEGKIKETAGKIAGDKRLEEKGKIDKTVGQVQKEYGDKKHDTHKHH</sequence>
<evidence type="ECO:0000256" key="1">
    <source>
        <dbReference type="ARBA" id="ARBA00009129"/>
    </source>
</evidence>
<dbReference type="Pfam" id="PF05532">
    <property type="entry name" value="CsbD"/>
    <property type="match status" value="1"/>
</dbReference>
<dbReference type="KEGG" id="cfu:CFU_1977"/>
<dbReference type="SUPFAM" id="SSF69047">
    <property type="entry name" value="Hypothetical protein YjbJ"/>
    <property type="match status" value="1"/>
</dbReference>
<reference evidence="4 5" key="5">
    <citation type="journal article" date="2011" name="ISME J.">
        <title>Dual transcriptional profiling of a bacterial/fungal confrontation: Collimonas fungivorans versus Aspergillus niger.</title>
        <authorList>
            <person name="Mela F."/>
            <person name="Fritsche K."/>
            <person name="de Boer W."/>
            <person name="van Veen J.A."/>
            <person name="de Graaff L.H."/>
            <person name="van den Berg M."/>
            <person name="Leveau J.H."/>
        </authorList>
    </citation>
    <scope>NUCLEOTIDE SEQUENCE [LARGE SCALE GENOMIC DNA]</scope>
    <source>
        <strain evidence="4 5">Ter331</strain>
    </source>
</reference>
<reference evidence="4 5" key="3">
    <citation type="journal article" date="2008" name="FEMS Microbiol. Ecol.">
        <title>Identification and characterization of genes underlying chitinolysis in Collimonas fungivorans Ter331.</title>
        <authorList>
            <person name="Fritsche K."/>
            <person name="de Boer W."/>
            <person name="Gerards S."/>
            <person name="van den Berg M."/>
            <person name="van Veen J.A."/>
            <person name="Leveau J.H."/>
        </authorList>
    </citation>
    <scope>NUCLEOTIDE SEQUENCE [LARGE SCALE GENOMIC DNA]</scope>
    <source>
        <strain evidence="4 5">Ter331</strain>
    </source>
</reference>
<dbReference type="EMBL" id="CP002745">
    <property type="protein sequence ID" value="AEK61808.1"/>
    <property type="molecule type" value="Genomic_DNA"/>
</dbReference>
<dbReference type="Proteomes" id="UP000008392">
    <property type="component" value="Chromosome"/>
</dbReference>
<accession>G0A8U5</accession>
<evidence type="ECO:0000313" key="5">
    <source>
        <dbReference type="Proteomes" id="UP000008392"/>
    </source>
</evidence>
<evidence type="ECO:0000256" key="2">
    <source>
        <dbReference type="SAM" id="MobiDB-lite"/>
    </source>
</evidence>
<protein>
    <submittedName>
        <fullName evidence="4">CsbD-like protein</fullName>
    </submittedName>
</protein>
<dbReference type="InterPro" id="IPR008462">
    <property type="entry name" value="CsbD"/>
</dbReference>
<dbReference type="Gene3D" id="1.10.1470.10">
    <property type="entry name" value="YjbJ"/>
    <property type="match status" value="1"/>
</dbReference>
<reference evidence="5" key="6">
    <citation type="submission" date="2011-05" db="EMBL/GenBank/DDBJ databases">
        <title>Complete sequence of Collimonas fungivorans Ter331.</title>
        <authorList>
            <person name="Leveau J.H."/>
        </authorList>
    </citation>
    <scope>NUCLEOTIDE SEQUENCE [LARGE SCALE GENOMIC DNA]</scope>
    <source>
        <strain evidence="5">Ter331</strain>
    </source>
</reference>
<reference evidence="4 5" key="1">
    <citation type="journal article" date="2004" name="Environ. Microbiol.">
        <title>Phylogeny-function analysis of (meta)genomic libraries: screening for expression of ribosomal RNA genes by large-insert library fluorescent in situ hybridization (LIL-FISH).</title>
        <authorList>
            <person name="Leveau J.H."/>
            <person name="Gerards S."/>
            <person name="de Boer W."/>
            <person name="van Veen J.A."/>
        </authorList>
    </citation>
    <scope>NUCLEOTIDE SEQUENCE [LARGE SCALE GENOMIC DNA]</scope>
    <source>
        <strain evidence="4 5">Ter331</strain>
    </source>
</reference>
<reference evidence="4 5" key="2">
    <citation type="journal article" date="2006" name="J. Microbiol. Methods">
        <title>Genomic flank-sequencing of plasposon insertion sites for rapid identification of functional genes.</title>
        <authorList>
            <person name="Leveau J.H."/>
            <person name="Gerards S."/>
            <person name="Fritsche K."/>
            <person name="Zondag G."/>
            <person name="van Veen J.A."/>
        </authorList>
    </citation>
    <scope>NUCLEOTIDE SEQUENCE [LARGE SCALE GENOMIC DNA]</scope>
    <source>
        <strain evidence="4 5">Ter331</strain>
    </source>
</reference>
<feature type="region of interest" description="Disordered" evidence="2">
    <location>
        <begin position="44"/>
        <end position="67"/>
    </location>
</feature>
<dbReference type="eggNOG" id="COG3237">
    <property type="taxonomic scope" value="Bacteria"/>
</dbReference>
<comment type="similarity">
    <text evidence="1">Belongs to the UPF0337 (CsbD) family.</text>
</comment>
<name>G0A8U5_COLFT</name>
<dbReference type="HOGENOM" id="CLU_135567_3_3_4"/>
<dbReference type="STRING" id="1005048.CFU_1977"/>
<evidence type="ECO:0000313" key="4">
    <source>
        <dbReference type="EMBL" id="AEK61808.1"/>
    </source>
</evidence>
<feature type="domain" description="CsbD-like" evidence="3">
    <location>
        <begin position="13"/>
        <end position="62"/>
    </location>
</feature>